<evidence type="ECO:0000256" key="1">
    <source>
        <dbReference type="SAM" id="MobiDB-lite"/>
    </source>
</evidence>
<feature type="region of interest" description="Disordered" evidence="1">
    <location>
        <begin position="167"/>
        <end position="190"/>
    </location>
</feature>
<accession>A0ABY9I871</accession>
<organism evidence="3 4">
    <name type="scientific">Streptomyces laculatispora</name>
    <dbReference type="NCBI Taxonomy" id="887464"/>
    <lineage>
        <taxon>Bacteria</taxon>
        <taxon>Bacillati</taxon>
        <taxon>Actinomycetota</taxon>
        <taxon>Actinomycetes</taxon>
        <taxon>Kitasatosporales</taxon>
        <taxon>Streptomycetaceae</taxon>
        <taxon>Streptomyces</taxon>
    </lineage>
</organism>
<dbReference type="RefSeq" id="WP_306089707.1">
    <property type="nucleotide sequence ID" value="NZ_CP120992.1"/>
</dbReference>
<feature type="region of interest" description="Disordered" evidence="1">
    <location>
        <begin position="1"/>
        <end position="33"/>
    </location>
</feature>
<keyword evidence="2" id="KW-0472">Membrane</keyword>
<proteinExistence type="predicted"/>
<feature type="compositionally biased region" description="Basic residues" evidence="1">
    <location>
        <begin position="180"/>
        <end position="190"/>
    </location>
</feature>
<keyword evidence="2" id="KW-0812">Transmembrane</keyword>
<reference evidence="3 4" key="1">
    <citation type="submission" date="2023-03" db="EMBL/GenBank/DDBJ databases">
        <title>Isolation and description of six Streptomyces strains from soil environments, able to metabolize different microbial glucans.</title>
        <authorList>
            <person name="Widen T."/>
            <person name="Larsbrink J."/>
        </authorList>
    </citation>
    <scope>NUCLEOTIDE SEQUENCE [LARGE SCALE GENOMIC DNA]</scope>
    <source>
        <strain evidence="3 4">Mut2</strain>
    </source>
</reference>
<evidence type="ECO:0000313" key="4">
    <source>
        <dbReference type="Proteomes" id="UP001229952"/>
    </source>
</evidence>
<evidence type="ECO:0000256" key="2">
    <source>
        <dbReference type="SAM" id="Phobius"/>
    </source>
</evidence>
<sequence length="190" mass="20443">MSENSETSDDTAPGTTESATASAGAAATAPGPQPEPIRFFGTTWVAHDGNYGLRRAGVAVGSLAATVASCFVLRFAYQGLEIAEVGSFVGMLVVLMFAVCSAIAFRKTWEGFSSRPADPGREDNLRGLKTIGFIGALLAYFIRTFTEAPGEKLRRTEYEEAQVRFARRRSARTGNPAARRTAKAKKARRK</sequence>
<evidence type="ECO:0008006" key="5">
    <source>
        <dbReference type="Google" id="ProtNLM"/>
    </source>
</evidence>
<protein>
    <recommendedName>
        <fullName evidence="5">Integral membrane protein</fullName>
    </recommendedName>
</protein>
<dbReference type="EMBL" id="CP120992">
    <property type="protein sequence ID" value="WLQ42417.1"/>
    <property type="molecule type" value="Genomic_DNA"/>
</dbReference>
<gene>
    <name evidence="3" type="ORF">P8A22_22155</name>
</gene>
<keyword evidence="4" id="KW-1185">Reference proteome</keyword>
<name>A0ABY9I871_9ACTN</name>
<dbReference type="Proteomes" id="UP001229952">
    <property type="component" value="Chromosome"/>
</dbReference>
<feature type="transmembrane region" description="Helical" evidence="2">
    <location>
        <begin position="56"/>
        <end position="76"/>
    </location>
</feature>
<evidence type="ECO:0000313" key="3">
    <source>
        <dbReference type="EMBL" id="WLQ42417.1"/>
    </source>
</evidence>
<feature type="compositionally biased region" description="Low complexity" evidence="1">
    <location>
        <begin position="11"/>
        <end position="30"/>
    </location>
</feature>
<feature type="transmembrane region" description="Helical" evidence="2">
    <location>
        <begin position="88"/>
        <end position="105"/>
    </location>
</feature>
<keyword evidence="2" id="KW-1133">Transmembrane helix</keyword>